<gene>
    <name evidence="1" type="ORF">DCHRY22_LOCUS15525</name>
</gene>
<protein>
    <submittedName>
        <fullName evidence="1">(African queen) hypothetical protein</fullName>
    </submittedName>
</protein>
<dbReference type="Proteomes" id="UP000789524">
    <property type="component" value="Unassembled WGS sequence"/>
</dbReference>
<proteinExistence type="predicted"/>
<evidence type="ECO:0000313" key="2">
    <source>
        <dbReference type="Proteomes" id="UP000789524"/>
    </source>
</evidence>
<accession>A0A8J2RBE9</accession>
<keyword evidence="2" id="KW-1185">Reference proteome</keyword>
<sequence>MQCIPPMPPLLVKINTFAGHYQLDVHTSMAECCPGGRVLAPGRGEGGGDVSISRSMFSSPALLILETGLDVCL</sequence>
<dbReference type="EMBL" id="CAKASE010000083">
    <property type="protein sequence ID" value="CAG9585032.1"/>
    <property type="molecule type" value="Genomic_DNA"/>
</dbReference>
<organism evidence="1 2">
    <name type="scientific">Danaus chrysippus</name>
    <name type="common">African queen</name>
    <dbReference type="NCBI Taxonomy" id="151541"/>
    <lineage>
        <taxon>Eukaryota</taxon>
        <taxon>Metazoa</taxon>
        <taxon>Ecdysozoa</taxon>
        <taxon>Arthropoda</taxon>
        <taxon>Hexapoda</taxon>
        <taxon>Insecta</taxon>
        <taxon>Pterygota</taxon>
        <taxon>Neoptera</taxon>
        <taxon>Endopterygota</taxon>
        <taxon>Lepidoptera</taxon>
        <taxon>Glossata</taxon>
        <taxon>Ditrysia</taxon>
        <taxon>Papilionoidea</taxon>
        <taxon>Nymphalidae</taxon>
        <taxon>Danainae</taxon>
        <taxon>Danaini</taxon>
        <taxon>Danaina</taxon>
        <taxon>Danaus</taxon>
        <taxon>Anosia</taxon>
    </lineage>
</organism>
<comment type="caution">
    <text evidence="1">The sequence shown here is derived from an EMBL/GenBank/DDBJ whole genome shotgun (WGS) entry which is preliminary data.</text>
</comment>
<dbReference type="AlphaFoldDB" id="A0A8J2RBE9"/>
<name>A0A8J2RBE9_9NEOP</name>
<reference evidence="1" key="1">
    <citation type="submission" date="2021-09" db="EMBL/GenBank/DDBJ databases">
        <authorList>
            <person name="Martin H S."/>
        </authorList>
    </citation>
    <scope>NUCLEOTIDE SEQUENCE</scope>
</reference>
<evidence type="ECO:0000313" key="1">
    <source>
        <dbReference type="EMBL" id="CAG9585032.1"/>
    </source>
</evidence>